<dbReference type="Pfam" id="PF05159">
    <property type="entry name" value="Capsule_synth"/>
    <property type="match status" value="1"/>
</dbReference>
<dbReference type="EMBL" id="CP087880">
    <property type="protein sequence ID" value="UGS42199.1"/>
    <property type="molecule type" value="Genomic_DNA"/>
</dbReference>
<accession>A0ABY3S7Z4</accession>
<organism evidence="2 3">
    <name type="scientific">Pseudocitrobacter corydidari</name>
    <dbReference type="NCBI Taxonomy" id="2891570"/>
    <lineage>
        <taxon>Bacteria</taxon>
        <taxon>Pseudomonadati</taxon>
        <taxon>Pseudomonadota</taxon>
        <taxon>Gammaproteobacteria</taxon>
        <taxon>Enterobacterales</taxon>
        <taxon>Enterobacteriaceae</taxon>
        <taxon>Pseudocitrobacter</taxon>
    </lineage>
</organism>
<feature type="domain" description="Glycosyltransferase 2-like prokaryotic type" evidence="1">
    <location>
        <begin position="30"/>
        <end position="310"/>
    </location>
</feature>
<dbReference type="CDD" id="cd00761">
    <property type="entry name" value="Glyco_tranf_GTA_type"/>
    <property type="match status" value="1"/>
</dbReference>
<dbReference type="Gene3D" id="3.90.550.10">
    <property type="entry name" value="Spore Coat Polysaccharide Biosynthesis Protein SpsA, Chain A"/>
    <property type="match status" value="1"/>
</dbReference>
<keyword evidence="3" id="KW-1185">Reference proteome</keyword>
<dbReference type="InterPro" id="IPR007833">
    <property type="entry name" value="Capsule_polysaccharide_synth"/>
</dbReference>
<evidence type="ECO:0000313" key="3">
    <source>
        <dbReference type="Proteomes" id="UP001199659"/>
    </source>
</evidence>
<dbReference type="RefSeq" id="WP_231825451.1">
    <property type="nucleotide sequence ID" value="NZ_CP087880.1"/>
</dbReference>
<dbReference type="SUPFAM" id="SSF53448">
    <property type="entry name" value="Nucleotide-diphospho-sugar transferases"/>
    <property type="match status" value="1"/>
</dbReference>
<name>A0ABY3S7Z4_9ENTR</name>
<reference evidence="2 3" key="1">
    <citation type="journal article" date="2022" name="Int. J. Syst. Evol. Microbiol.">
        <title>Pseudocitrobacter corydidari sp. nov., isolated from the Asian emerald cockroach Corydidarum magnifica.</title>
        <authorList>
            <person name="Guzman J."/>
            <person name="Poehlein A."/>
            <person name="Glaeser S.P."/>
            <person name="Schwengers O."/>
            <person name="Blom J."/>
            <person name="Hollensteiner J."/>
            <person name="Kampfer P."/>
            <person name="Vilcinskas A."/>
        </authorList>
    </citation>
    <scope>NUCLEOTIDE SEQUENCE [LARGE SCALE GENOMIC DNA]</scope>
    <source>
        <strain evidence="2">G163CM</strain>
    </source>
</reference>
<gene>
    <name evidence="2" type="ORF">G163CM_29240</name>
</gene>
<dbReference type="Pfam" id="PF10111">
    <property type="entry name" value="Glyco_tranf_2_2"/>
    <property type="match status" value="1"/>
</dbReference>
<protein>
    <recommendedName>
        <fullName evidence="1">Glycosyltransferase 2-like prokaryotic type domain-containing protein</fullName>
    </recommendedName>
</protein>
<dbReference type="InterPro" id="IPR029044">
    <property type="entry name" value="Nucleotide-diphossugar_trans"/>
</dbReference>
<evidence type="ECO:0000259" key="1">
    <source>
        <dbReference type="Pfam" id="PF10111"/>
    </source>
</evidence>
<dbReference type="Proteomes" id="UP001199659">
    <property type="component" value="Chromosome"/>
</dbReference>
<proteinExistence type="predicted"/>
<evidence type="ECO:0000313" key="2">
    <source>
        <dbReference type="EMBL" id="UGS42199.1"/>
    </source>
</evidence>
<dbReference type="InterPro" id="IPR019290">
    <property type="entry name" value="GlycosylTrfase-like_prok"/>
</dbReference>
<sequence>MLLSKNHFSSTILSASSEYEVKPDDITICYAVRCSDINPWVLDRIEFALTFYSPKPNVMIVDFGSKLEYSSRIKELCHNNSGEYIFVDDYDTFSLAKARNICFQNLKTDFLLLADIDYVYERDFIIRLSSLANRLGLTRNPLKVLTMPIYHVNESATVLFESLDNLKAKDQLIGKWETNCLASKFGDVFEFVAPYSNSIFLHRKMFDMSGGYCDEFRGHGSEDFEFLIRLAKLTSNIPISGSLEKDFYGPLKSSFWGQKDYLGFRRYLEAFTLPCELLGLKAFHLWHEKPSDKGYWTQSNDWKRERFNAVLSKHSTSDSELLEVDYINRNKKALCIFSDKSQWGYFLPLRMAGYSLDVLSDKDDGSISEAMRKIEKKEVERVFIFNPYMKSHVSFRGVIEVAKRLGVQVTVIERGGLPNSIYFSDEVAYGDPEYKRIYNDLDSIDFSDEELNSSKNLIDDLTTGKYSLEAMDDYDITWNKNALLRMTDKKKVFIPLQLRDDMAVNYFTDGYTSYSVYEDGIQEAIAKFPDVIFIIKEHPLSKYDMSWANNYANAVIANQKDNIHALIEISDCVALYNSGVGLLALAHNKPLFNIGNAYYGCEGKFSTHKKSLLEVSEEISKNDISDLFSGRDLYRLNKFFTWLFFRKYSWFTADDEIREFSDRKSHGYKNINVSVLNIDNKTFVSGDRISDSAFSSESYLNWHLNLNVNNKKVSLSKVELSEKNAELKKTKEDGGKENEVVIKKEKINRNVITKRELTLIGAISISLCKPFVSGSKKLKLINNPEAFFNDSKSIMLNKVGRLSFK</sequence>